<dbReference type="Ensembl" id="ENSPMGT00000000070.1">
    <property type="protein sequence ID" value="ENSPMGP00000000068.1"/>
    <property type="gene ID" value="ENSPMGG00000000070.1"/>
</dbReference>
<keyword evidence="11" id="KW-0114">cAMP</keyword>
<dbReference type="GO" id="GO:0004862">
    <property type="term" value="F:cAMP-dependent protein kinase inhibitor activity"/>
    <property type="evidence" value="ECO:0007669"/>
    <property type="project" value="TreeGrafter"/>
</dbReference>
<dbReference type="GO" id="GO:0034236">
    <property type="term" value="F:protein kinase A catalytic subunit binding"/>
    <property type="evidence" value="ECO:0007669"/>
    <property type="project" value="TreeGrafter"/>
</dbReference>
<dbReference type="PRINTS" id="PR00103">
    <property type="entry name" value="CAMPKINASE"/>
</dbReference>
<dbReference type="AlphaFoldDB" id="A0A3B3Z644"/>
<dbReference type="InterPro" id="IPR018490">
    <property type="entry name" value="cNMP-bd_dom_sf"/>
</dbReference>
<keyword evidence="6" id="KW-0597">Phosphoprotein</keyword>
<evidence type="ECO:0000256" key="7">
    <source>
        <dbReference type="ARBA" id="ARBA00022566"/>
    </source>
</evidence>
<dbReference type="CDD" id="cd12086">
    <property type="entry name" value="DD_cGKI-beta"/>
    <property type="match status" value="1"/>
</dbReference>
<evidence type="ECO:0000256" key="4">
    <source>
        <dbReference type="ARBA" id="ARBA00022475"/>
    </source>
</evidence>
<dbReference type="STRING" id="409849.ENSPMGP00000000068"/>
<dbReference type="PROSITE" id="PS00888">
    <property type="entry name" value="CNMP_BINDING_1"/>
    <property type="match status" value="1"/>
</dbReference>
<proteinExistence type="inferred from homology"/>
<reference evidence="16" key="1">
    <citation type="submission" date="2025-08" db="UniProtKB">
        <authorList>
            <consortium name="Ensembl"/>
        </authorList>
    </citation>
    <scope>IDENTIFICATION</scope>
</reference>
<dbReference type="Gene3D" id="2.60.120.10">
    <property type="entry name" value="Jelly Rolls"/>
    <property type="match status" value="1"/>
</dbReference>
<dbReference type="GO" id="GO:0005886">
    <property type="term" value="C:plasma membrane"/>
    <property type="evidence" value="ECO:0007669"/>
    <property type="project" value="UniProtKB-SubCell"/>
</dbReference>
<dbReference type="PROSITE" id="PS50042">
    <property type="entry name" value="CNMP_BINDING_3"/>
    <property type="match status" value="1"/>
</dbReference>
<dbReference type="GO" id="GO:0005829">
    <property type="term" value="C:cytosol"/>
    <property type="evidence" value="ECO:0007669"/>
    <property type="project" value="TreeGrafter"/>
</dbReference>
<accession>A0A3B3Z644</accession>
<evidence type="ECO:0000256" key="9">
    <source>
        <dbReference type="ARBA" id="ARBA00022741"/>
    </source>
</evidence>
<evidence type="ECO:0000256" key="6">
    <source>
        <dbReference type="ARBA" id="ARBA00022553"/>
    </source>
</evidence>
<dbReference type="GO" id="GO:0030552">
    <property type="term" value="F:cAMP binding"/>
    <property type="evidence" value="ECO:0007669"/>
    <property type="project" value="UniProtKB-KW"/>
</dbReference>
<evidence type="ECO:0000256" key="3">
    <source>
        <dbReference type="ARBA" id="ARBA00005753"/>
    </source>
</evidence>
<dbReference type="InterPro" id="IPR050503">
    <property type="entry name" value="cAMP-dep_PK_reg_su-like"/>
</dbReference>
<keyword evidence="17" id="KW-1185">Reference proteome</keyword>
<dbReference type="CDD" id="cd00038">
    <property type="entry name" value="CAP_ED"/>
    <property type="match status" value="1"/>
</dbReference>
<comment type="similarity">
    <text evidence="3">Belongs to the cAMP-dependent kinase regulatory chain family.</text>
</comment>
<evidence type="ECO:0000256" key="2">
    <source>
        <dbReference type="ARBA" id="ARBA00004496"/>
    </source>
</evidence>
<reference evidence="16" key="2">
    <citation type="submission" date="2025-09" db="UniProtKB">
        <authorList>
            <consortium name="Ensembl"/>
        </authorList>
    </citation>
    <scope>IDENTIFICATION</scope>
</reference>
<dbReference type="InterPro" id="IPR018488">
    <property type="entry name" value="cNMP-bd_CS"/>
</dbReference>
<evidence type="ECO:0000313" key="16">
    <source>
        <dbReference type="Ensembl" id="ENSPMGP00000000068.1"/>
    </source>
</evidence>
<comment type="subcellular location">
    <subcellularLocation>
        <location evidence="1">Cell membrane</location>
    </subcellularLocation>
    <subcellularLocation>
        <location evidence="2">Cytoplasm</location>
    </subcellularLocation>
</comment>
<evidence type="ECO:0000256" key="8">
    <source>
        <dbReference type="ARBA" id="ARBA00022737"/>
    </source>
</evidence>
<keyword evidence="5" id="KW-0963">Cytoplasm</keyword>
<dbReference type="InterPro" id="IPR014710">
    <property type="entry name" value="RmlC-like_jellyroll"/>
</dbReference>
<keyword evidence="10" id="KW-0472">Membrane</keyword>
<evidence type="ECO:0000259" key="15">
    <source>
        <dbReference type="PROSITE" id="PS50042"/>
    </source>
</evidence>
<dbReference type="Pfam" id="PF00027">
    <property type="entry name" value="cNMP_binding"/>
    <property type="match status" value="1"/>
</dbReference>
<evidence type="ECO:0000256" key="11">
    <source>
        <dbReference type="ARBA" id="ARBA00023149"/>
    </source>
</evidence>
<organism evidence="16 17">
    <name type="scientific">Periophthalmus magnuspinnatus</name>
    <dbReference type="NCBI Taxonomy" id="409849"/>
    <lineage>
        <taxon>Eukaryota</taxon>
        <taxon>Metazoa</taxon>
        <taxon>Chordata</taxon>
        <taxon>Craniata</taxon>
        <taxon>Vertebrata</taxon>
        <taxon>Euteleostomi</taxon>
        <taxon>Actinopterygii</taxon>
        <taxon>Neopterygii</taxon>
        <taxon>Teleostei</taxon>
        <taxon>Neoteleostei</taxon>
        <taxon>Acanthomorphata</taxon>
        <taxon>Gobiaria</taxon>
        <taxon>Gobiiformes</taxon>
        <taxon>Gobioidei</taxon>
        <taxon>Gobiidae</taxon>
        <taxon>Oxudercinae</taxon>
        <taxon>Periophthalmus</taxon>
    </lineage>
</organism>
<dbReference type="InterPro" id="IPR000595">
    <property type="entry name" value="cNMP-bd_dom"/>
</dbReference>
<feature type="region of interest" description="Disordered" evidence="14">
    <location>
        <begin position="54"/>
        <end position="75"/>
    </location>
</feature>
<keyword evidence="4" id="KW-1003">Cell membrane</keyword>
<sequence>MSCTGTLRDLQLALQLKIEELRQRDALIDELELELDTKDDLIRQLQIELDRHRKLSSTPYEPQRTKRQAISAEPTALDPSQLSDVTLTSYCKTKESRELIQRALMDNDFMKHLEHGQIVTIMDCMYPTSVAKGCCVIQEGDDGSTVYVLEEGMVEVTKQGKKLCRIGPEKVFGELAILYNCTRTATSLMLQIKTHIGEKEGPFFRPITFYL</sequence>
<feature type="domain" description="Cyclic nucleotide-binding" evidence="15">
    <location>
        <begin position="109"/>
        <end position="186"/>
    </location>
</feature>
<dbReference type="SMART" id="SM00100">
    <property type="entry name" value="cNMP"/>
    <property type="match status" value="1"/>
</dbReference>
<dbReference type="Gene3D" id="1.20.5.170">
    <property type="match status" value="1"/>
</dbReference>
<evidence type="ECO:0000256" key="13">
    <source>
        <dbReference type="ARBA" id="ARBA00041039"/>
    </source>
</evidence>
<protein>
    <recommendedName>
        <fullName evidence="13">cAMP-dependent protein kinase type II-alpha regulatory subunit</fullName>
    </recommendedName>
</protein>
<dbReference type="PANTHER" id="PTHR11635:SF153">
    <property type="entry name" value="CAMP-DEPENDENT PROTEIN KINASE TYPE II-ALPHA REGULATORY SUBUNIT"/>
    <property type="match status" value="1"/>
</dbReference>
<comment type="function">
    <text evidence="12">Regulatory subunit of the cAMP-dependent protein kinases involved in cAMP signaling in cells. Type II regulatory chains mediate membrane association by binding to anchoring proteins, including the MAP2 kinase.</text>
</comment>
<name>A0A3B3Z644_9GOBI</name>
<keyword evidence="9" id="KW-0547">Nucleotide-binding</keyword>
<evidence type="ECO:0000256" key="10">
    <source>
        <dbReference type="ARBA" id="ARBA00023136"/>
    </source>
</evidence>
<keyword evidence="7" id="KW-0116">cAMP-binding</keyword>
<dbReference type="GO" id="GO:0005952">
    <property type="term" value="C:cAMP-dependent protein kinase complex"/>
    <property type="evidence" value="ECO:0007669"/>
    <property type="project" value="InterPro"/>
</dbReference>
<evidence type="ECO:0000313" key="17">
    <source>
        <dbReference type="Proteomes" id="UP000261520"/>
    </source>
</evidence>
<evidence type="ECO:0000256" key="12">
    <source>
        <dbReference type="ARBA" id="ARBA00037198"/>
    </source>
</evidence>
<dbReference type="SUPFAM" id="SSF51206">
    <property type="entry name" value="cAMP-binding domain-like"/>
    <property type="match status" value="1"/>
</dbReference>
<keyword evidence="8" id="KW-0677">Repeat</keyword>
<evidence type="ECO:0000256" key="1">
    <source>
        <dbReference type="ARBA" id="ARBA00004236"/>
    </source>
</evidence>
<dbReference type="PANTHER" id="PTHR11635">
    <property type="entry name" value="CAMP-DEPENDENT PROTEIN KINASE REGULATORY CHAIN"/>
    <property type="match status" value="1"/>
</dbReference>
<dbReference type="Proteomes" id="UP000261520">
    <property type="component" value="Unplaced"/>
</dbReference>
<evidence type="ECO:0000256" key="14">
    <source>
        <dbReference type="SAM" id="MobiDB-lite"/>
    </source>
</evidence>
<evidence type="ECO:0000256" key="5">
    <source>
        <dbReference type="ARBA" id="ARBA00022490"/>
    </source>
</evidence>